<comment type="caution">
    <text evidence="1">The sequence shown here is derived from an EMBL/GenBank/DDBJ whole genome shotgun (WGS) entry which is preliminary data.</text>
</comment>
<keyword evidence="2" id="KW-1185">Reference proteome</keyword>
<organism evidence="1 2">
    <name type="scientific">Nephila pilipes</name>
    <name type="common">Giant wood spider</name>
    <name type="synonym">Nephila maculata</name>
    <dbReference type="NCBI Taxonomy" id="299642"/>
    <lineage>
        <taxon>Eukaryota</taxon>
        <taxon>Metazoa</taxon>
        <taxon>Ecdysozoa</taxon>
        <taxon>Arthropoda</taxon>
        <taxon>Chelicerata</taxon>
        <taxon>Arachnida</taxon>
        <taxon>Araneae</taxon>
        <taxon>Araneomorphae</taxon>
        <taxon>Entelegynae</taxon>
        <taxon>Araneoidea</taxon>
        <taxon>Nephilidae</taxon>
        <taxon>Nephila</taxon>
    </lineage>
</organism>
<name>A0A8X6PST0_NEPPI</name>
<proteinExistence type="predicted"/>
<dbReference type="Proteomes" id="UP000887013">
    <property type="component" value="Unassembled WGS sequence"/>
</dbReference>
<accession>A0A8X6PST0</accession>
<protein>
    <submittedName>
        <fullName evidence="1">Uncharacterized protein</fullName>
    </submittedName>
</protein>
<evidence type="ECO:0000313" key="1">
    <source>
        <dbReference type="EMBL" id="GFT87356.1"/>
    </source>
</evidence>
<evidence type="ECO:0000313" key="2">
    <source>
        <dbReference type="Proteomes" id="UP000887013"/>
    </source>
</evidence>
<sequence length="120" mass="13073">MGVLAAGWAGYGGAVPRSGMSPLEVPFLESVIKARSDEWENDMIIQEGQGSVPYDTCVKAGSKRMAWCFQELKNVSRIKEYKKNLTQAAGGIFIGISLGFNGLQQFWYALGEDVFKLGGC</sequence>
<dbReference type="AlphaFoldDB" id="A0A8X6PST0"/>
<gene>
    <name evidence="1" type="ORF">NPIL_341861</name>
</gene>
<dbReference type="EMBL" id="BMAW01119999">
    <property type="protein sequence ID" value="GFT87356.1"/>
    <property type="molecule type" value="Genomic_DNA"/>
</dbReference>
<reference evidence="1" key="1">
    <citation type="submission" date="2020-08" db="EMBL/GenBank/DDBJ databases">
        <title>Multicomponent nature underlies the extraordinary mechanical properties of spider dragline silk.</title>
        <authorList>
            <person name="Kono N."/>
            <person name="Nakamura H."/>
            <person name="Mori M."/>
            <person name="Yoshida Y."/>
            <person name="Ohtoshi R."/>
            <person name="Malay A.D."/>
            <person name="Moran D.A.P."/>
            <person name="Tomita M."/>
            <person name="Numata K."/>
            <person name="Arakawa K."/>
        </authorList>
    </citation>
    <scope>NUCLEOTIDE SEQUENCE</scope>
</reference>